<dbReference type="EMBL" id="AZBU02000006">
    <property type="protein sequence ID" value="TKR72793.1"/>
    <property type="molecule type" value="Genomic_DNA"/>
</dbReference>
<dbReference type="Proteomes" id="UP000298663">
    <property type="component" value="Unassembled WGS sequence"/>
</dbReference>
<accession>A0A4U5MTL4</accession>
<name>A0A4U5MTL4_STECR</name>
<protein>
    <submittedName>
        <fullName evidence="1">Uncharacterized protein</fullName>
    </submittedName>
</protein>
<sequence length="84" mass="9502">MESPEELVLDAIKKVFKETDIGCSNEELQVAVSNYCNYALKDACAMVAYRLVFRCKKHPKSDFDGVKVWIRGVALVHLSIVVLR</sequence>
<evidence type="ECO:0000313" key="1">
    <source>
        <dbReference type="EMBL" id="TKR72793.1"/>
    </source>
</evidence>
<organism evidence="1 2">
    <name type="scientific">Steinernema carpocapsae</name>
    <name type="common">Entomopathogenic nematode</name>
    <dbReference type="NCBI Taxonomy" id="34508"/>
    <lineage>
        <taxon>Eukaryota</taxon>
        <taxon>Metazoa</taxon>
        <taxon>Ecdysozoa</taxon>
        <taxon>Nematoda</taxon>
        <taxon>Chromadorea</taxon>
        <taxon>Rhabditida</taxon>
        <taxon>Tylenchina</taxon>
        <taxon>Panagrolaimomorpha</taxon>
        <taxon>Strongyloidoidea</taxon>
        <taxon>Steinernematidae</taxon>
        <taxon>Steinernema</taxon>
    </lineage>
</organism>
<reference evidence="1 2" key="1">
    <citation type="journal article" date="2015" name="Genome Biol.">
        <title>Comparative genomics of Steinernema reveals deeply conserved gene regulatory networks.</title>
        <authorList>
            <person name="Dillman A.R."/>
            <person name="Macchietto M."/>
            <person name="Porter C.F."/>
            <person name="Rogers A."/>
            <person name="Williams B."/>
            <person name="Antoshechkin I."/>
            <person name="Lee M.M."/>
            <person name="Goodwin Z."/>
            <person name="Lu X."/>
            <person name="Lewis E.E."/>
            <person name="Goodrich-Blair H."/>
            <person name="Stock S.P."/>
            <person name="Adams B.J."/>
            <person name="Sternberg P.W."/>
            <person name="Mortazavi A."/>
        </authorList>
    </citation>
    <scope>NUCLEOTIDE SEQUENCE [LARGE SCALE GENOMIC DNA]</scope>
    <source>
        <strain evidence="1 2">ALL</strain>
    </source>
</reference>
<reference evidence="1 2" key="2">
    <citation type="journal article" date="2019" name="G3 (Bethesda)">
        <title>Hybrid Assembly of the Genome of the Entomopathogenic Nematode Steinernema carpocapsae Identifies the X-Chromosome.</title>
        <authorList>
            <person name="Serra L."/>
            <person name="Macchietto M."/>
            <person name="Macias-Munoz A."/>
            <person name="McGill C.J."/>
            <person name="Rodriguez I.M."/>
            <person name="Rodriguez B."/>
            <person name="Murad R."/>
            <person name="Mortazavi A."/>
        </authorList>
    </citation>
    <scope>NUCLEOTIDE SEQUENCE [LARGE SCALE GENOMIC DNA]</scope>
    <source>
        <strain evidence="1 2">ALL</strain>
    </source>
</reference>
<proteinExistence type="predicted"/>
<dbReference type="AlphaFoldDB" id="A0A4U5MTL4"/>
<keyword evidence="2" id="KW-1185">Reference proteome</keyword>
<evidence type="ECO:0000313" key="2">
    <source>
        <dbReference type="Proteomes" id="UP000298663"/>
    </source>
</evidence>
<comment type="caution">
    <text evidence="1">The sequence shown here is derived from an EMBL/GenBank/DDBJ whole genome shotgun (WGS) entry which is preliminary data.</text>
</comment>
<gene>
    <name evidence="1" type="ORF">L596_020195</name>
</gene>